<organism evidence="5 6">
    <name type="scientific">Phormidium tenue NIES-30</name>
    <dbReference type="NCBI Taxonomy" id="549789"/>
    <lineage>
        <taxon>Bacteria</taxon>
        <taxon>Bacillati</taxon>
        <taxon>Cyanobacteriota</taxon>
        <taxon>Cyanophyceae</taxon>
        <taxon>Oscillatoriophycideae</taxon>
        <taxon>Oscillatoriales</taxon>
        <taxon>Oscillatoriaceae</taxon>
        <taxon>Phormidium</taxon>
    </lineage>
</organism>
<dbReference type="InterPro" id="IPR012702">
    <property type="entry name" value="CP_lyase_PhnF"/>
</dbReference>
<keyword evidence="2" id="KW-0238">DNA-binding</keyword>
<dbReference type="EMBL" id="MRCG01000020">
    <property type="protein sequence ID" value="OKH44838.1"/>
    <property type="molecule type" value="Genomic_DNA"/>
</dbReference>
<dbReference type="PANTHER" id="PTHR44846">
    <property type="entry name" value="MANNOSYL-D-GLYCERATE TRANSPORT/METABOLISM SYSTEM REPRESSOR MNGR-RELATED"/>
    <property type="match status" value="1"/>
</dbReference>
<dbReference type="InterPro" id="IPR011663">
    <property type="entry name" value="UTRA"/>
</dbReference>
<dbReference type="PRINTS" id="PR00035">
    <property type="entry name" value="HTHGNTR"/>
</dbReference>
<dbReference type="Gene3D" id="1.10.10.10">
    <property type="entry name" value="Winged helix-like DNA-binding domain superfamily/Winged helix DNA-binding domain"/>
    <property type="match status" value="1"/>
</dbReference>
<dbReference type="SMART" id="SM00345">
    <property type="entry name" value="HTH_GNTR"/>
    <property type="match status" value="1"/>
</dbReference>
<evidence type="ECO:0000313" key="5">
    <source>
        <dbReference type="EMBL" id="OKH44838.1"/>
    </source>
</evidence>
<dbReference type="SUPFAM" id="SSF64288">
    <property type="entry name" value="Chorismate lyase-like"/>
    <property type="match status" value="1"/>
</dbReference>
<evidence type="ECO:0000313" key="6">
    <source>
        <dbReference type="Proteomes" id="UP000185557"/>
    </source>
</evidence>
<dbReference type="SMART" id="SM00866">
    <property type="entry name" value="UTRA"/>
    <property type="match status" value="1"/>
</dbReference>
<dbReference type="GO" id="GO:0003677">
    <property type="term" value="F:DNA binding"/>
    <property type="evidence" value="ECO:0007669"/>
    <property type="project" value="UniProtKB-KW"/>
</dbReference>
<dbReference type="GO" id="GO:0045892">
    <property type="term" value="P:negative regulation of DNA-templated transcription"/>
    <property type="evidence" value="ECO:0007669"/>
    <property type="project" value="TreeGrafter"/>
</dbReference>
<dbReference type="AlphaFoldDB" id="A0A1U7IZY7"/>
<dbReference type="PANTHER" id="PTHR44846:SF1">
    <property type="entry name" value="MANNOSYL-D-GLYCERATE TRANSPORT_METABOLISM SYSTEM REPRESSOR MNGR-RELATED"/>
    <property type="match status" value="1"/>
</dbReference>
<comment type="caution">
    <text evidence="5">The sequence shown here is derived from an EMBL/GenBank/DDBJ whole genome shotgun (WGS) entry which is preliminary data.</text>
</comment>
<evidence type="ECO:0000256" key="3">
    <source>
        <dbReference type="ARBA" id="ARBA00023163"/>
    </source>
</evidence>
<dbReference type="STRING" id="549789.NIES30_21660"/>
<keyword evidence="6" id="KW-1185">Reference proteome</keyword>
<dbReference type="CDD" id="cd07377">
    <property type="entry name" value="WHTH_GntR"/>
    <property type="match status" value="1"/>
</dbReference>
<dbReference type="InterPro" id="IPR028978">
    <property type="entry name" value="Chorismate_lyase_/UTRA_dom_sf"/>
</dbReference>
<dbReference type="InterPro" id="IPR036388">
    <property type="entry name" value="WH-like_DNA-bd_sf"/>
</dbReference>
<dbReference type="GO" id="GO:0003700">
    <property type="term" value="F:DNA-binding transcription factor activity"/>
    <property type="evidence" value="ECO:0007669"/>
    <property type="project" value="InterPro"/>
</dbReference>
<dbReference type="Pfam" id="PF07702">
    <property type="entry name" value="UTRA"/>
    <property type="match status" value="1"/>
</dbReference>
<keyword evidence="1" id="KW-0805">Transcription regulation</keyword>
<dbReference type="InterPro" id="IPR050679">
    <property type="entry name" value="Bact_HTH_transcr_reg"/>
</dbReference>
<evidence type="ECO:0000259" key="4">
    <source>
        <dbReference type="PROSITE" id="PS50949"/>
    </source>
</evidence>
<evidence type="ECO:0000256" key="2">
    <source>
        <dbReference type="ARBA" id="ARBA00023125"/>
    </source>
</evidence>
<dbReference type="Gene3D" id="3.40.1410.10">
    <property type="entry name" value="Chorismate lyase-like"/>
    <property type="match status" value="1"/>
</dbReference>
<feature type="domain" description="HTH gntR-type" evidence="4">
    <location>
        <begin position="67"/>
        <end position="135"/>
    </location>
</feature>
<gene>
    <name evidence="5" type="ORF">NIES30_21660</name>
</gene>
<dbReference type="Proteomes" id="UP000185557">
    <property type="component" value="Unassembled WGS sequence"/>
</dbReference>
<protein>
    <submittedName>
        <fullName evidence="5">Phosphonate metabolism transcriptional regulator PhnF</fullName>
    </submittedName>
</protein>
<dbReference type="PROSITE" id="PS50949">
    <property type="entry name" value="HTH_GNTR"/>
    <property type="match status" value="1"/>
</dbReference>
<dbReference type="Pfam" id="PF00392">
    <property type="entry name" value="GntR"/>
    <property type="match status" value="1"/>
</dbReference>
<reference evidence="5 6" key="1">
    <citation type="submission" date="2016-11" db="EMBL/GenBank/DDBJ databases">
        <title>Draft Genome Sequences of Nine Cyanobacterial Strains from Diverse Habitats.</title>
        <authorList>
            <person name="Zhu T."/>
            <person name="Hou S."/>
            <person name="Lu X."/>
            <person name="Hess W.R."/>
        </authorList>
    </citation>
    <scope>NUCLEOTIDE SEQUENCE [LARGE SCALE GENOMIC DNA]</scope>
    <source>
        <strain evidence="5 6">NIES-30</strain>
    </source>
</reference>
<accession>A0A1U7IZY7</accession>
<proteinExistence type="predicted"/>
<dbReference type="InterPro" id="IPR036390">
    <property type="entry name" value="WH_DNA-bd_sf"/>
</dbReference>
<dbReference type="NCBIfam" id="TIGR02325">
    <property type="entry name" value="C_P_lyase_phnF"/>
    <property type="match status" value="1"/>
</dbReference>
<keyword evidence="3" id="KW-0804">Transcription</keyword>
<name>A0A1U7IZY7_9CYAN</name>
<dbReference type="SUPFAM" id="SSF46785">
    <property type="entry name" value="Winged helix' DNA-binding domain"/>
    <property type="match status" value="1"/>
</dbReference>
<sequence>MRHGHLVLATSQALGSLGLSSPMNNNEQLRIWLCTSTDCDRLPLGYDYTYLRLLFEPYRINMHQEALPLYLQIASQLRCNIREAVFKVGDRLPTETELSERFGVNRHTLRRAIEVLRQEGIVGVERGRGTFVMADPIAVPIGKRVRFNESLKAQSLQPLWQVLRIVEINADTRLSKRLEIDVGASVLLFERLSSIDDIPINISSSYFPGQHFPRLIDHCQTYRSISKMLQTEYGRDHIRRSTRVSARLAQANDARLLKMPANGPILLSESINVDQTGVVIEYGVTRFRGDRMELVLENEA</sequence>
<evidence type="ECO:0000256" key="1">
    <source>
        <dbReference type="ARBA" id="ARBA00023015"/>
    </source>
</evidence>
<dbReference type="InterPro" id="IPR000524">
    <property type="entry name" value="Tscrpt_reg_HTH_GntR"/>
</dbReference>